<keyword evidence="2" id="KW-1185">Reference proteome</keyword>
<dbReference type="OrthoDB" id="7915679at2"/>
<protein>
    <submittedName>
        <fullName evidence="1">Uncharacterized protein</fullName>
    </submittedName>
</protein>
<accession>A0A371XA16</accession>
<reference evidence="1 2" key="1">
    <citation type="submission" date="2018-08" db="EMBL/GenBank/DDBJ databases">
        <title>Fulvimarina sp. 85, whole genome shotgun sequence.</title>
        <authorList>
            <person name="Tuo L."/>
        </authorList>
    </citation>
    <scope>NUCLEOTIDE SEQUENCE [LARGE SCALE GENOMIC DNA]</scope>
    <source>
        <strain evidence="1 2">85</strain>
    </source>
</reference>
<proteinExistence type="predicted"/>
<organism evidence="1 2">
    <name type="scientific">Fulvimarina endophytica</name>
    <dbReference type="NCBI Taxonomy" id="2293836"/>
    <lineage>
        <taxon>Bacteria</taxon>
        <taxon>Pseudomonadati</taxon>
        <taxon>Pseudomonadota</taxon>
        <taxon>Alphaproteobacteria</taxon>
        <taxon>Hyphomicrobiales</taxon>
        <taxon>Aurantimonadaceae</taxon>
        <taxon>Fulvimarina</taxon>
    </lineage>
</organism>
<dbReference type="AlphaFoldDB" id="A0A371XA16"/>
<evidence type="ECO:0000313" key="1">
    <source>
        <dbReference type="EMBL" id="RFC66056.1"/>
    </source>
</evidence>
<gene>
    <name evidence="1" type="ORF">DYI37_00860</name>
</gene>
<sequence length="160" mass="17947">MAVGQIFKCEGEDCAGGFTCLHAAAPPRPPGARWLKIEDVTSETVWPWLAVETWLGTKLNEIRPGTVPDPSLPVGQWASKDDPITFDLDGEGFARRVYSPYVRNRDLSVPIWFWTSKGRLFTLFCAIENASLADVREPIHRLLSDLHVGEPVRDDIPTRF</sequence>
<name>A0A371XA16_9HYPH</name>
<evidence type="ECO:0000313" key="2">
    <source>
        <dbReference type="Proteomes" id="UP000264310"/>
    </source>
</evidence>
<dbReference type="Proteomes" id="UP000264310">
    <property type="component" value="Unassembled WGS sequence"/>
</dbReference>
<comment type="caution">
    <text evidence="1">The sequence shown here is derived from an EMBL/GenBank/DDBJ whole genome shotgun (WGS) entry which is preliminary data.</text>
</comment>
<dbReference type="EMBL" id="QURL01000001">
    <property type="protein sequence ID" value="RFC66056.1"/>
    <property type="molecule type" value="Genomic_DNA"/>
</dbReference>
<dbReference type="RefSeq" id="WP_116681306.1">
    <property type="nucleotide sequence ID" value="NZ_QURL01000001.1"/>
</dbReference>